<dbReference type="SUPFAM" id="SSF88946">
    <property type="entry name" value="Sigma2 domain of RNA polymerase sigma factors"/>
    <property type="match status" value="1"/>
</dbReference>
<dbReference type="InterPro" id="IPR013249">
    <property type="entry name" value="RNA_pol_sigma70_r4_t2"/>
</dbReference>
<dbReference type="InterPro" id="IPR039425">
    <property type="entry name" value="RNA_pol_sigma-70-like"/>
</dbReference>
<sequence>MGNKQLETLSKSNDFYLELWNQAKLGSREAYAQLCESHYRILFNYGLNITKDRELVKDVIQDLFLYLWEKRNVVGEINVMTIYLVRATRNNLISQLRKNQWNVLYDNFDDEDNLTDEQTIENSLIEYERYSQNEQRMRKAIELLPKRQREVLFLKFYQGVSHSDIANIMNINNQSVSNHLQKALITLRALFPNHWKKMF</sequence>
<comment type="caution">
    <text evidence="7">The sequence shown here is derived from an EMBL/GenBank/DDBJ whole genome shotgun (WGS) entry which is preliminary data.</text>
</comment>
<organism evidence="7 8">
    <name type="scientific">Arcicella aquatica</name>
    <dbReference type="NCBI Taxonomy" id="217141"/>
    <lineage>
        <taxon>Bacteria</taxon>
        <taxon>Pseudomonadati</taxon>
        <taxon>Bacteroidota</taxon>
        <taxon>Cytophagia</taxon>
        <taxon>Cytophagales</taxon>
        <taxon>Flectobacillaceae</taxon>
        <taxon>Arcicella</taxon>
    </lineage>
</organism>
<dbReference type="EMBL" id="JAYFUL010000005">
    <property type="protein sequence ID" value="MEA5257070.1"/>
    <property type="molecule type" value="Genomic_DNA"/>
</dbReference>
<evidence type="ECO:0000256" key="4">
    <source>
        <dbReference type="ARBA" id="ARBA00023163"/>
    </source>
</evidence>
<keyword evidence="4" id="KW-0804">Transcription</keyword>
<dbReference type="InterPro" id="IPR013325">
    <property type="entry name" value="RNA_pol_sigma_r2"/>
</dbReference>
<evidence type="ECO:0000256" key="1">
    <source>
        <dbReference type="ARBA" id="ARBA00010641"/>
    </source>
</evidence>
<dbReference type="Gene3D" id="1.10.10.10">
    <property type="entry name" value="Winged helix-like DNA-binding domain superfamily/Winged helix DNA-binding domain"/>
    <property type="match status" value="1"/>
</dbReference>
<keyword evidence="8" id="KW-1185">Reference proteome</keyword>
<evidence type="ECO:0000256" key="3">
    <source>
        <dbReference type="ARBA" id="ARBA00023082"/>
    </source>
</evidence>
<evidence type="ECO:0000259" key="6">
    <source>
        <dbReference type="Pfam" id="PF08281"/>
    </source>
</evidence>
<evidence type="ECO:0000259" key="5">
    <source>
        <dbReference type="Pfam" id="PF04542"/>
    </source>
</evidence>
<accession>A0ABU5QJ31</accession>
<dbReference type="SUPFAM" id="SSF88659">
    <property type="entry name" value="Sigma3 and sigma4 domains of RNA polymerase sigma factors"/>
    <property type="match status" value="1"/>
</dbReference>
<dbReference type="InterPro" id="IPR014284">
    <property type="entry name" value="RNA_pol_sigma-70_dom"/>
</dbReference>
<keyword evidence="3" id="KW-0731">Sigma factor</keyword>
<dbReference type="Pfam" id="PF04542">
    <property type="entry name" value="Sigma70_r2"/>
    <property type="match status" value="1"/>
</dbReference>
<comment type="similarity">
    <text evidence="1">Belongs to the sigma-70 factor family. ECF subfamily.</text>
</comment>
<dbReference type="InterPro" id="IPR007627">
    <property type="entry name" value="RNA_pol_sigma70_r2"/>
</dbReference>
<evidence type="ECO:0000256" key="2">
    <source>
        <dbReference type="ARBA" id="ARBA00023015"/>
    </source>
</evidence>
<dbReference type="InterPro" id="IPR013324">
    <property type="entry name" value="RNA_pol_sigma_r3/r4-like"/>
</dbReference>
<reference evidence="7 8" key="1">
    <citation type="submission" date="2023-12" db="EMBL/GenBank/DDBJ databases">
        <title>Novel species of the genus Arcicella isolated from rivers.</title>
        <authorList>
            <person name="Lu H."/>
        </authorList>
    </citation>
    <scope>NUCLEOTIDE SEQUENCE [LARGE SCALE GENOMIC DNA]</scope>
    <source>
        <strain evidence="7 8">LMG 21963</strain>
    </source>
</reference>
<proteinExistence type="inferred from homology"/>
<name>A0ABU5QJ31_9BACT</name>
<feature type="domain" description="RNA polymerase sigma factor 70 region 4 type 2" evidence="6">
    <location>
        <begin position="135"/>
        <end position="185"/>
    </location>
</feature>
<dbReference type="Proteomes" id="UP001304671">
    <property type="component" value="Unassembled WGS sequence"/>
</dbReference>
<keyword evidence="2" id="KW-0805">Transcription regulation</keyword>
<gene>
    <name evidence="7" type="ORF">VB264_04680</name>
</gene>
<protein>
    <submittedName>
        <fullName evidence="7">Sigma-70 family RNA polymerase sigma factor</fullName>
    </submittedName>
</protein>
<dbReference type="PANTHER" id="PTHR43133:SF46">
    <property type="entry name" value="RNA POLYMERASE SIGMA-70 FACTOR ECF SUBFAMILY"/>
    <property type="match status" value="1"/>
</dbReference>
<dbReference type="Pfam" id="PF08281">
    <property type="entry name" value="Sigma70_r4_2"/>
    <property type="match status" value="1"/>
</dbReference>
<dbReference type="InterPro" id="IPR036388">
    <property type="entry name" value="WH-like_DNA-bd_sf"/>
</dbReference>
<evidence type="ECO:0000313" key="8">
    <source>
        <dbReference type="Proteomes" id="UP001304671"/>
    </source>
</evidence>
<dbReference type="PANTHER" id="PTHR43133">
    <property type="entry name" value="RNA POLYMERASE ECF-TYPE SIGMA FACTO"/>
    <property type="match status" value="1"/>
</dbReference>
<feature type="domain" description="RNA polymerase sigma-70 region 2" evidence="5">
    <location>
        <begin position="35"/>
        <end position="101"/>
    </location>
</feature>
<dbReference type="NCBIfam" id="TIGR02937">
    <property type="entry name" value="sigma70-ECF"/>
    <property type="match status" value="1"/>
</dbReference>
<evidence type="ECO:0000313" key="7">
    <source>
        <dbReference type="EMBL" id="MEA5257070.1"/>
    </source>
</evidence>
<dbReference type="CDD" id="cd06171">
    <property type="entry name" value="Sigma70_r4"/>
    <property type="match status" value="1"/>
</dbReference>
<dbReference type="Gene3D" id="1.10.1740.10">
    <property type="match status" value="1"/>
</dbReference>
<dbReference type="RefSeq" id="WP_323247193.1">
    <property type="nucleotide sequence ID" value="NZ_JAYFUL010000005.1"/>
</dbReference>